<sequence>MPPVSPFAAGVANRIQCEHRQCEQARARIGVPAVGATGVRHAVGQLRVDGVAARGRAAGRRAQCTDRRLRRTARRRMPRTDCIQIAAPVEVGAGCGLGMIFKSVCDCAGRCLAWPMRNARHIRSRPHRHARRCNRGGSFRRSHGALDSALTRDRAGSPGVTRAPPGRGPRGDQLDTQHDPGRRPGFQAGSRRCLLQHEPSEQVNRYGDCDSQRDDARPTAPRRLDTWRWRYVSPARRHRHR</sequence>
<dbReference type="EMBL" id="ABLC01000209">
    <property type="protein sequence ID" value="EDT01122.1"/>
    <property type="molecule type" value="Genomic_DNA"/>
</dbReference>
<protein>
    <submittedName>
        <fullName evidence="2">Uncharacterized protein</fullName>
    </submittedName>
</protein>
<feature type="compositionally biased region" description="Basic residues" evidence="1">
    <location>
        <begin position="125"/>
        <end position="143"/>
    </location>
</feature>
<proteinExistence type="predicted"/>
<dbReference type="AlphaFoldDB" id="B1FMU9"/>
<evidence type="ECO:0000313" key="3">
    <source>
        <dbReference type="Proteomes" id="UP000005463"/>
    </source>
</evidence>
<comment type="caution">
    <text evidence="2">The sequence shown here is derived from an EMBL/GenBank/DDBJ whole genome shotgun (WGS) entry which is preliminary data.</text>
</comment>
<name>B1FMU9_9BURK</name>
<accession>B1FMU9</accession>
<dbReference type="Proteomes" id="UP000005463">
    <property type="component" value="Unassembled WGS sequence"/>
</dbReference>
<reference evidence="2 3" key="1">
    <citation type="submission" date="2008-03" db="EMBL/GenBank/DDBJ databases">
        <title>Sequencing of the draft genome and assembly of Burkholderia ambifaria IOP40-10.</title>
        <authorList>
            <consortium name="US DOE Joint Genome Institute (JGI-PGF)"/>
            <person name="Copeland A."/>
            <person name="Lucas S."/>
            <person name="Lapidus A."/>
            <person name="Glavina del Rio T."/>
            <person name="Dalin E."/>
            <person name="Tice H."/>
            <person name="Bruce D."/>
            <person name="Goodwin L."/>
            <person name="Pitluck S."/>
            <person name="Larimer F."/>
            <person name="Land M.L."/>
            <person name="Hauser L."/>
            <person name="Tiedje J."/>
            <person name="Richardson P."/>
        </authorList>
    </citation>
    <scope>NUCLEOTIDE SEQUENCE [LARGE SCALE GENOMIC DNA]</scope>
    <source>
        <strain evidence="2 3">IOP40-10</strain>
    </source>
</reference>
<evidence type="ECO:0000313" key="2">
    <source>
        <dbReference type="EMBL" id="EDT01122.1"/>
    </source>
</evidence>
<gene>
    <name evidence="2" type="ORF">BamIOP4010DRAFT_5360</name>
</gene>
<feature type="region of interest" description="Disordered" evidence="1">
    <location>
        <begin position="125"/>
        <end position="188"/>
    </location>
</feature>
<evidence type="ECO:0000256" key="1">
    <source>
        <dbReference type="SAM" id="MobiDB-lite"/>
    </source>
</evidence>
<organism evidence="2 3">
    <name type="scientific">Burkholderia ambifaria IOP40-10</name>
    <dbReference type="NCBI Taxonomy" id="396596"/>
    <lineage>
        <taxon>Bacteria</taxon>
        <taxon>Pseudomonadati</taxon>
        <taxon>Pseudomonadota</taxon>
        <taxon>Betaproteobacteria</taxon>
        <taxon>Burkholderiales</taxon>
        <taxon>Burkholderiaceae</taxon>
        <taxon>Burkholderia</taxon>
        <taxon>Burkholderia cepacia complex</taxon>
    </lineage>
</organism>
<feature type="compositionally biased region" description="Basic and acidic residues" evidence="1">
    <location>
        <begin position="169"/>
        <end position="182"/>
    </location>
</feature>